<dbReference type="Gene3D" id="2.60.110.10">
    <property type="entry name" value="Thaumatin"/>
    <property type="match status" value="1"/>
</dbReference>
<dbReference type="InterPro" id="IPR032477">
    <property type="entry name" value="Glyco_hydro_64"/>
</dbReference>
<reference evidence="5 6" key="1">
    <citation type="submission" date="2019-03" db="EMBL/GenBank/DDBJ databases">
        <title>Sequencing the genomes of 1000 actinobacteria strains.</title>
        <authorList>
            <person name="Klenk H.-P."/>
        </authorList>
    </citation>
    <scope>NUCLEOTIDE SEQUENCE [LARGE SCALE GENOMIC DNA]</scope>
    <source>
        <strain evidence="5 6">DSM 43805</strain>
    </source>
</reference>
<dbReference type="Proteomes" id="UP000294901">
    <property type="component" value="Unassembled WGS sequence"/>
</dbReference>
<feature type="region of interest" description="Disordered" evidence="1">
    <location>
        <begin position="139"/>
        <end position="203"/>
    </location>
</feature>
<protein>
    <submittedName>
        <fullName evidence="5">Cellulose binding domain-containing protein</fullName>
    </submittedName>
</protein>
<evidence type="ECO:0000256" key="1">
    <source>
        <dbReference type="SAM" id="MobiDB-lite"/>
    </source>
</evidence>
<accession>A0A4R6JWI8</accession>
<sequence>MRHKRTMRHKRKLILSTVVAAVVGITTWIALPASAAAPTVTVRTVSDWGSGWQDEVTIKNTGGGMTSWKVEFDLPAGARIGSFWDADLAVSGNHLTFTNRPWNGAVPAGASVTFGFVGSGGQPSNCKLNGAACAGGDSSINPDKTGDGFEVPGSGPGNAPGSASGNAPGSGPGNTSTNPPTQTPTTAPAKPEEATSVPPAGSILPVKVSNETGRGENVFLYLLGTNLTTGKLGYVDANGTFTAWTGGGPVPVPAPDVSIPGPANGSSVTVKMPKNLSGRLYMSFGQKLDFRLTTDGLVQPAPWAGGDPNRDILFDWSEFTLNDSGLFINSSQVDMFAVPHAISVTGGDGKTLKTGEVKPDGRQRVIDAIKAAPDFARSVVTRADGTVLRVLAPGKAADAGLMSPTYLDAYITKSWNTYTGRNLTVAPFSDRPDTKFFGRTSGNVMNFTDTSGRTVASFTKPSTANVWGCDGALGAPNDLVVGPIARTLCAALTRNTLDRFDVQPSGTAADFYKGETPNVYGKVIHDNMVDGRAYAFAFDDVQAQESLVHSGDPRLAGITLTRF</sequence>
<evidence type="ECO:0000313" key="6">
    <source>
        <dbReference type="Proteomes" id="UP000294901"/>
    </source>
</evidence>
<feature type="chain" id="PRO_5020563912" evidence="2">
    <location>
        <begin position="36"/>
        <end position="563"/>
    </location>
</feature>
<comment type="caution">
    <text evidence="5">The sequence shown here is derived from an EMBL/GenBank/DDBJ whole genome shotgun (WGS) entry which is preliminary data.</text>
</comment>
<keyword evidence="2" id="KW-0732">Signal</keyword>
<dbReference type="InterPro" id="IPR037176">
    <property type="entry name" value="Osmotin/thaumatin-like_sf"/>
</dbReference>
<dbReference type="Gene3D" id="3.30.920.50">
    <property type="entry name" value="Beta-1,3-glucanase, C-terminal domain"/>
    <property type="match status" value="1"/>
</dbReference>
<keyword evidence="6" id="KW-1185">Reference proteome</keyword>
<feature type="signal peptide" evidence="2">
    <location>
        <begin position="1"/>
        <end position="35"/>
    </location>
</feature>
<proteinExistence type="predicted"/>
<organism evidence="5 6">
    <name type="scientific">Paractinoplanes brasiliensis</name>
    <dbReference type="NCBI Taxonomy" id="52695"/>
    <lineage>
        <taxon>Bacteria</taxon>
        <taxon>Bacillati</taxon>
        <taxon>Actinomycetota</taxon>
        <taxon>Actinomycetes</taxon>
        <taxon>Micromonosporales</taxon>
        <taxon>Micromonosporaceae</taxon>
        <taxon>Paractinoplanes</taxon>
    </lineage>
</organism>
<dbReference type="SMART" id="SM00637">
    <property type="entry name" value="CBD_II"/>
    <property type="match status" value="1"/>
</dbReference>
<dbReference type="Pfam" id="PF00553">
    <property type="entry name" value="CBM_2"/>
    <property type="match status" value="1"/>
</dbReference>
<dbReference type="PANTHER" id="PTHR38165">
    <property type="match status" value="1"/>
</dbReference>
<dbReference type="InterPro" id="IPR008965">
    <property type="entry name" value="CBM2/CBM3_carb-bd_dom_sf"/>
</dbReference>
<feature type="domain" description="CBM2" evidence="3">
    <location>
        <begin position="31"/>
        <end position="136"/>
    </location>
</feature>
<dbReference type="InterPro" id="IPR012291">
    <property type="entry name" value="CBM2_carb-bd_dom_sf"/>
</dbReference>
<feature type="domain" description="GH64" evidence="4">
    <location>
        <begin position="201"/>
        <end position="562"/>
    </location>
</feature>
<dbReference type="InterPro" id="IPR037398">
    <property type="entry name" value="Glyco_hydro_64_fam"/>
</dbReference>
<evidence type="ECO:0000259" key="3">
    <source>
        <dbReference type="PROSITE" id="PS51173"/>
    </source>
</evidence>
<feature type="compositionally biased region" description="Low complexity" evidence="1">
    <location>
        <begin position="157"/>
        <end position="189"/>
    </location>
</feature>
<name>A0A4R6JWI8_9ACTN</name>
<dbReference type="PANTHER" id="PTHR38165:SF1">
    <property type="entry name" value="GLUCANASE B"/>
    <property type="match status" value="1"/>
</dbReference>
<gene>
    <name evidence="5" type="ORF">C8E87_4869</name>
</gene>
<dbReference type="InterPro" id="IPR001919">
    <property type="entry name" value="CBD2"/>
</dbReference>
<dbReference type="OrthoDB" id="5513218at2"/>
<dbReference type="Pfam" id="PF16483">
    <property type="entry name" value="Glyco_hydro_64"/>
    <property type="match status" value="1"/>
</dbReference>
<dbReference type="GO" id="GO:0005975">
    <property type="term" value="P:carbohydrate metabolic process"/>
    <property type="evidence" value="ECO:0007669"/>
    <property type="project" value="InterPro"/>
</dbReference>
<dbReference type="Gene3D" id="2.60.40.290">
    <property type="match status" value="1"/>
</dbReference>
<dbReference type="InterPro" id="IPR042517">
    <property type="entry name" value="Glyco_hydro_64_N_2"/>
</dbReference>
<dbReference type="GO" id="GO:0004553">
    <property type="term" value="F:hydrolase activity, hydrolyzing O-glycosyl compounds"/>
    <property type="evidence" value="ECO:0007669"/>
    <property type="project" value="InterPro"/>
</dbReference>
<dbReference type="PROSITE" id="PS52006">
    <property type="entry name" value="GH64"/>
    <property type="match status" value="1"/>
</dbReference>
<dbReference type="AlphaFoldDB" id="A0A4R6JWI8"/>
<dbReference type="EMBL" id="SNWR01000001">
    <property type="protein sequence ID" value="TDO41140.1"/>
    <property type="molecule type" value="Genomic_DNA"/>
</dbReference>
<dbReference type="GO" id="GO:0030247">
    <property type="term" value="F:polysaccharide binding"/>
    <property type="evidence" value="ECO:0007669"/>
    <property type="project" value="UniProtKB-UniRule"/>
</dbReference>
<dbReference type="SUPFAM" id="SSF49384">
    <property type="entry name" value="Carbohydrate-binding domain"/>
    <property type="match status" value="1"/>
</dbReference>
<evidence type="ECO:0000313" key="5">
    <source>
        <dbReference type="EMBL" id="TDO41140.1"/>
    </source>
</evidence>
<evidence type="ECO:0000259" key="4">
    <source>
        <dbReference type="PROSITE" id="PS52006"/>
    </source>
</evidence>
<dbReference type="PROSITE" id="PS51173">
    <property type="entry name" value="CBM2"/>
    <property type="match status" value="1"/>
</dbReference>
<evidence type="ECO:0000256" key="2">
    <source>
        <dbReference type="SAM" id="SignalP"/>
    </source>
</evidence>